<proteinExistence type="predicted"/>
<keyword evidence="1 3" id="KW-0732">Signal</keyword>
<dbReference type="KEGG" id="sfk:KY5_4225c"/>
<accession>A0A291QCQ3</accession>
<dbReference type="InterPro" id="IPR028994">
    <property type="entry name" value="Integrin_alpha_N"/>
</dbReference>
<dbReference type="Gene3D" id="2.130.10.130">
    <property type="entry name" value="Integrin alpha, N-terminal"/>
    <property type="match status" value="3"/>
</dbReference>
<sequence length="511" mass="53048">MTRRTRVTVALCGVAALLLTGCASDGGGSGGDGDRTPPPPLKGTPALGKPADRPDPNDFNGDGYDDYARVLDAEGGGKDERDRATLVVLYGSPKGLLTGSPARLRARSGDEFFTEPHRADLDGDGYTDLVVARGESADWETFALFGGPRGLGAPRPLALEPGTRVQAAGDFNGDGRADLLDGGRGGSGDINAESPGQDPAAVLLGPFDRAAGEPAGSIPLDLGQHGYTSPYEAVVGDVDGDRRTDAILFYDFDAEQDDSAPEGLTSIAYFRGDATKGLVPGPDVRPDLYESLANFDTIRGATIADMDGDGVGDLVGASQVSSGRSASGRNPGRVTVIHGSRTGLGAGRAATVLQFPERRGALWGEAPHVGDVNGDKKADLVVSDLEPRARTGGEVTLLPGDGKGPVRDRAQYLSPLTGGLPSRKGHPDVWSGFVADALLDVDGDGRDDVVVHADEWESGRRGSGKAKHYGGEGQARTHAAFLVLGGTDKGLDPERVRYFTPGDVRGETTLK</sequence>
<evidence type="ECO:0000256" key="1">
    <source>
        <dbReference type="ARBA" id="ARBA00022729"/>
    </source>
</evidence>
<dbReference type="PANTHER" id="PTHR46580:SF2">
    <property type="entry name" value="MAM DOMAIN-CONTAINING PROTEIN"/>
    <property type="match status" value="1"/>
</dbReference>
<feature type="chain" id="PRO_5039299085" evidence="3">
    <location>
        <begin position="26"/>
        <end position="511"/>
    </location>
</feature>
<dbReference type="SUPFAM" id="SSF69318">
    <property type="entry name" value="Integrin alpha N-terminal domain"/>
    <property type="match status" value="1"/>
</dbReference>
<evidence type="ECO:0000313" key="5">
    <source>
        <dbReference type="Proteomes" id="UP000221011"/>
    </source>
</evidence>
<gene>
    <name evidence="4" type="ORF">KY5_4225c</name>
</gene>
<evidence type="ECO:0000256" key="2">
    <source>
        <dbReference type="SAM" id="MobiDB-lite"/>
    </source>
</evidence>
<dbReference type="InterPro" id="IPR013517">
    <property type="entry name" value="FG-GAP"/>
</dbReference>
<dbReference type="PROSITE" id="PS51257">
    <property type="entry name" value="PROKAR_LIPOPROTEIN"/>
    <property type="match status" value="1"/>
</dbReference>
<dbReference type="AlphaFoldDB" id="A0A291QCQ3"/>
<dbReference type="Pfam" id="PF13517">
    <property type="entry name" value="FG-GAP_3"/>
    <property type="match status" value="1"/>
</dbReference>
<feature type="signal peptide" evidence="3">
    <location>
        <begin position="1"/>
        <end position="25"/>
    </location>
</feature>
<keyword evidence="5" id="KW-1185">Reference proteome</keyword>
<feature type="region of interest" description="Disordered" evidence="2">
    <location>
        <begin position="27"/>
        <end position="68"/>
    </location>
</feature>
<evidence type="ECO:0000256" key="3">
    <source>
        <dbReference type="SAM" id="SignalP"/>
    </source>
</evidence>
<name>A0A291QCQ3_9ACTN</name>
<protein>
    <submittedName>
        <fullName evidence="4">Putative integrin-like protein</fullName>
    </submittedName>
</protein>
<dbReference type="Proteomes" id="UP000221011">
    <property type="component" value="Chromosome"/>
</dbReference>
<keyword evidence="4" id="KW-0401">Integrin</keyword>
<dbReference type="PANTHER" id="PTHR46580">
    <property type="entry name" value="SENSOR KINASE-RELATED"/>
    <property type="match status" value="1"/>
</dbReference>
<evidence type="ECO:0000313" key="4">
    <source>
        <dbReference type="EMBL" id="ATL29243.1"/>
    </source>
</evidence>
<reference evidence="4 5" key="1">
    <citation type="submission" date="2017-08" db="EMBL/GenBank/DDBJ databases">
        <title>Complete Genome Sequence of Streptomyces formicae KY5, the formicamycin producer.</title>
        <authorList>
            <person name="Holmes N.A."/>
            <person name="Devine R."/>
            <person name="Qin Z."/>
            <person name="Seipke R.F."/>
            <person name="Wilkinson B."/>
            <person name="Hutchings M.I."/>
        </authorList>
    </citation>
    <scope>NUCLEOTIDE SEQUENCE [LARGE SCALE GENOMIC DNA]</scope>
    <source>
        <strain evidence="4 5">KY5</strain>
    </source>
</reference>
<dbReference type="GO" id="GO:0007229">
    <property type="term" value="P:integrin-mediated signaling pathway"/>
    <property type="evidence" value="ECO:0007669"/>
    <property type="project" value="UniProtKB-KW"/>
</dbReference>
<dbReference type="EMBL" id="CP022685">
    <property type="protein sequence ID" value="ATL29243.1"/>
    <property type="molecule type" value="Genomic_DNA"/>
</dbReference>
<organism evidence="4 5">
    <name type="scientific">Streptomyces formicae</name>
    <dbReference type="NCBI Taxonomy" id="1616117"/>
    <lineage>
        <taxon>Bacteria</taxon>
        <taxon>Bacillati</taxon>
        <taxon>Actinomycetota</taxon>
        <taxon>Actinomycetes</taxon>
        <taxon>Kitasatosporales</taxon>
        <taxon>Streptomycetaceae</taxon>
        <taxon>Streptomyces</taxon>
    </lineage>
</organism>